<dbReference type="PANTHER" id="PTHR31791">
    <property type="entry name" value="FRIGIDA-LIKE PROTEIN 3-RELATED"/>
    <property type="match status" value="1"/>
</dbReference>
<evidence type="ECO:0000313" key="8">
    <source>
        <dbReference type="EMBL" id="GKV05512.1"/>
    </source>
</evidence>
<evidence type="ECO:0000256" key="5">
    <source>
        <dbReference type="RuleBase" id="RU364012"/>
    </source>
</evidence>
<evidence type="ECO:0000256" key="1">
    <source>
        <dbReference type="ARBA" id="ARBA00008956"/>
    </source>
</evidence>
<comment type="caution">
    <text evidence="8">The sequence shown here is derived from an EMBL/GenBank/DDBJ whole genome shotgun (WGS) entry which is preliminary data.</text>
</comment>
<dbReference type="EMBL" id="BPVZ01000023">
    <property type="protein sequence ID" value="GKV05512.1"/>
    <property type="molecule type" value="Genomic_DNA"/>
</dbReference>
<evidence type="ECO:0000256" key="6">
    <source>
        <dbReference type="SAM" id="Coils"/>
    </source>
</evidence>
<dbReference type="PANTHER" id="PTHR31791:SF47">
    <property type="entry name" value="INACTIVE FRIGIDA-LIKE PROTEIN 2"/>
    <property type="match status" value="1"/>
</dbReference>
<evidence type="ECO:0000256" key="7">
    <source>
        <dbReference type="SAM" id="MobiDB-lite"/>
    </source>
</evidence>
<dbReference type="InterPro" id="IPR012474">
    <property type="entry name" value="Frigida"/>
</dbReference>
<dbReference type="Pfam" id="PF07899">
    <property type="entry name" value="Frigida"/>
    <property type="match status" value="2"/>
</dbReference>
<reference evidence="8 9" key="1">
    <citation type="journal article" date="2021" name="Commun. Biol.">
        <title>The genome of Shorea leprosula (Dipterocarpaceae) highlights the ecological relevance of drought in aseasonal tropical rainforests.</title>
        <authorList>
            <person name="Ng K.K.S."/>
            <person name="Kobayashi M.J."/>
            <person name="Fawcett J.A."/>
            <person name="Hatakeyama M."/>
            <person name="Paape T."/>
            <person name="Ng C.H."/>
            <person name="Ang C.C."/>
            <person name="Tnah L.H."/>
            <person name="Lee C.T."/>
            <person name="Nishiyama T."/>
            <person name="Sese J."/>
            <person name="O'Brien M.J."/>
            <person name="Copetti D."/>
            <person name="Mohd Noor M.I."/>
            <person name="Ong R.C."/>
            <person name="Putra M."/>
            <person name="Sireger I.Z."/>
            <person name="Indrioko S."/>
            <person name="Kosugi Y."/>
            <person name="Izuno A."/>
            <person name="Isagi Y."/>
            <person name="Lee S.L."/>
            <person name="Shimizu K.K."/>
        </authorList>
    </citation>
    <scope>NUCLEOTIDE SEQUENCE [LARGE SCALE GENOMIC DNA]</scope>
    <source>
        <strain evidence="8">214</strain>
    </source>
</reference>
<dbReference type="Proteomes" id="UP001054252">
    <property type="component" value="Unassembled WGS sequence"/>
</dbReference>
<keyword evidence="4 5" id="KW-0287">Flowering</keyword>
<feature type="region of interest" description="Disordered" evidence="7">
    <location>
        <begin position="600"/>
        <end position="633"/>
    </location>
</feature>
<dbReference type="GO" id="GO:0030154">
    <property type="term" value="P:cell differentiation"/>
    <property type="evidence" value="ECO:0007669"/>
    <property type="project" value="UniProtKB-KW"/>
</dbReference>
<protein>
    <recommendedName>
        <fullName evidence="5">FRIGIDA-like protein</fullName>
    </recommendedName>
</protein>
<accession>A0AAV5IUI3</accession>
<keyword evidence="6" id="KW-0175">Coiled coil</keyword>
<organism evidence="8 9">
    <name type="scientific">Rubroshorea leprosula</name>
    <dbReference type="NCBI Taxonomy" id="152421"/>
    <lineage>
        <taxon>Eukaryota</taxon>
        <taxon>Viridiplantae</taxon>
        <taxon>Streptophyta</taxon>
        <taxon>Embryophyta</taxon>
        <taxon>Tracheophyta</taxon>
        <taxon>Spermatophyta</taxon>
        <taxon>Magnoliopsida</taxon>
        <taxon>eudicotyledons</taxon>
        <taxon>Gunneridae</taxon>
        <taxon>Pentapetalae</taxon>
        <taxon>rosids</taxon>
        <taxon>malvids</taxon>
        <taxon>Malvales</taxon>
        <taxon>Dipterocarpaceae</taxon>
        <taxon>Rubroshorea</taxon>
    </lineage>
</organism>
<proteinExistence type="inferred from homology"/>
<keyword evidence="3 5" id="KW-0221">Differentiation</keyword>
<evidence type="ECO:0000256" key="4">
    <source>
        <dbReference type="ARBA" id="ARBA00023089"/>
    </source>
</evidence>
<keyword evidence="2 5" id="KW-0217">Developmental protein</keyword>
<comment type="similarity">
    <text evidence="1 5">Belongs to the Frigida family.</text>
</comment>
<dbReference type="AlphaFoldDB" id="A0AAV5IUI3"/>
<feature type="compositionally biased region" description="Polar residues" evidence="7">
    <location>
        <begin position="616"/>
        <end position="633"/>
    </location>
</feature>
<gene>
    <name evidence="8" type="ORF">SLEP1_g17514</name>
</gene>
<name>A0AAV5IUI3_9ROSI</name>
<feature type="coiled-coil region" evidence="6">
    <location>
        <begin position="173"/>
        <end position="417"/>
    </location>
</feature>
<evidence type="ECO:0000256" key="3">
    <source>
        <dbReference type="ARBA" id="ARBA00022782"/>
    </source>
</evidence>
<feature type="region of interest" description="Disordered" evidence="7">
    <location>
        <begin position="896"/>
        <end position="915"/>
    </location>
</feature>
<sequence>MEKKATDLSIYESFKENYRTTSAQLRDSASSILSLTRQWREIEEFIDSSQNHVQECFKELKSREEQLVLKEEMVEQRAKNLALVQDSIALQAKEIGRKEEEFCAKQKLDAEKRRSEVESIEKSSRELQLLRESTQRKLDELGSKHRDLILTEKSTNKRIGELKLMGKSVNGEVEDLRLKEKAFEKRSKDLEMKEKRFEESFKLKEKQVEALSEELRRKYDLLCENLESKFKECEKRSKLFEIQEEKYEQRLKTLRLKEKKFEEWSEQLELKDKRLQEWSEQLGLKEKAFEQRSQDLELKEKRFEERYLEWKAQEKSYEERYRDVQFNKECEELLEGLKKKYESQCEELELDFQQCEKRSERLQIQEEKCEQWLKGLKLKEDQLVEWSEQLKLKEKRLKELSEQLELKENGLDVAKSSHFHGKLEPAEDSDSHSDAVLRFFVVMDGKELQIFLNERCKEHHLIRDDIARALQFSSDPAELVLHAMEGFYPPHLRVGDMEFEGDVVKSSCILLLEQLRKLSPKINLRVRKVALKIAVDWLTKITTDAGHHLDVLGFLQLLASFGLADAFGDEELLDLYKKVPQHSQDAELFRVLGLANKTSDVTMEEDSPANPPLESGKTSSSLGLKQVPQDSNNSMDGEALRFLLQTPKNDNKMHTEITDALQSVTDPARLVLDTIYGFGPSKMEKNKGFSLCVTLQSCLSLLQQLRRISPEIKPQVKDEAMKYAFDWKQKLGKKREYLEVTCFLQFLATYGLATAFKPDELLDLLDNDYWRQKAPDLCEVLGLVEEIPKFIQKHIENGSVLEAVKYIYSFDMVHKFPPLPLLTNHLENLRRSTRNTCWKNRKSVNAKINTIKREISSVEEVRRLVEKYKLGSKILNDGLRNRNAFLLKELEKQSKLPTGLKKQPGQQSRNKRPRVDNHSFLSQCSVRPNYLQFPIPALLMHHDDLVFSIGHCLVVALFEQELAVI</sequence>
<keyword evidence="9" id="KW-1185">Reference proteome</keyword>
<evidence type="ECO:0000313" key="9">
    <source>
        <dbReference type="Proteomes" id="UP001054252"/>
    </source>
</evidence>
<evidence type="ECO:0000256" key="2">
    <source>
        <dbReference type="ARBA" id="ARBA00022473"/>
    </source>
</evidence>
<dbReference type="GO" id="GO:0009908">
    <property type="term" value="P:flower development"/>
    <property type="evidence" value="ECO:0007669"/>
    <property type="project" value="UniProtKB-KW"/>
</dbReference>